<dbReference type="EMBL" id="BARW01034338">
    <property type="protein sequence ID" value="GAJ05294.1"/>
    <property type="molecule type" value="Genomic_DNA"/>
</dbReference>
<sequence length="167" mass="19075">MENLYRLDDYLGKVPNPRHFPIRGGIITAVKDMPDTFSDGFLLEVLVSKKDREGLRSKAQRQTSFIGVSNIIAGLKESEVLLSEPEYIYDTTFITYIIFTPDGVPVAMQVKYYKYFRNRYPKCQFYSRGDRGNIIAVKVNNEVVGGCMPMLLGSKTIEVLKLERMCL</sequence>
<reference evidence="1" key="1">
    <citation type="journal article" date="2014" name="Front. Microbiol.">
        <title>High frequency of phylogenetically diverse reductive dehalogenase-homologous genes in deep subseafloor sedimentary metagenomes.</title>
        <authorList>
            <person name="Kawai M."/>
            <person name="Futagami T."/>
            <person name="Toyoda A."/>
            <person name="Takaki Y."/>
            <person name="Nishi S."/>
            <person name="Hori S."/>
            <person name="Arai W."/>
            <person name="Tsubouchi T."/>
            <person name="Morono Y."/>
            <person name="Uchiyama I."/>
            <person name="Ito T."/>
            <person name="Fujiyama A."/>
            <person name="Inagaki F."/>
            <person name="Takami H."/>
        </authorList>
    </citation>
    <scope>NUCLEOTIDE SEQUENCE</scope>
    <source>
        <strain evidence="1">Expedition CK06-06</strain>
    </source>
</reference>
<accession>X1TJ36</accession>
<dbReference type="AlphaFoldDB" id="X1TJ36"/>
<protein>
    <submittedName>
        <fullName evidence="1">Uncharacterized protein</fullName>
    </submittedName>
</protein>
<comment type="caution">
    <text evidence="1">The sequence shown here is derived from an EMBL/GenBank/DDBJ whole genome shotgun (WGS) entry which is preliminary data.</text>
</comment>
<gene>
    <name evidence="1" type="ORF">S12H4_53838</name>
</gene>
<organism evidence="1">
    <name type="scientific">marine sediment metagenome</name>
    <dbReference type="NCBI Taxonomy" id="412755"/>
    <lineage>
        <taxon>unclassified sequences</taxon>
        <taxon>metagenomes</taxon>
        <taxon>ecological metagenomes</taxon>
    </lineage>
</organism>
<evidence type="ECO:0000313" key="1">
    <source>
        <dbReference type="EMBL" id="GAJ05294.1"/>
    </source>
</evidence>
<name>X1TJ36_9ZZZZ</name>
<proteinExistence type="predicted"/>